<dbReference type="NCBIfam" id="NF001135">
    <property type="entry name" value="PRK00142.1-3"/>
    <property type="match status" value="1"/>
</dbReference>
<dbReference type="GO" id="GO:0006400">
    <property type="term" value="P:tRNA modification"/>
    <property type="evidence" value="ECO:0007669"/>
    <property type="project" value="UniProtKB-UniRule"/>
</dbReference>
<dbReference type="Proteomes" id="UP000184233">
    <property type="component" value="Unassembled WGS sequence"/>
</dbReference>
<dbReference type="InterPro" id="IPR020936">
    <property type="entry name" value="TrhO"/>
</dbReference>
<dbReference type="Gene3D" id="3.40.250.10">
    <property type="entry name" value="Rhodanese-like domain"/>
    <property type="match status" value="1"/>
</dbReference>
<dbReference type="InterPro" id="IPR001763">
    <property type="entry name" value="Rhodanese-like_dom"/>
</dbReference>
<name>A0A1M3L124_9BACT</name>
<dbReference type="Pfam" id="PF17773">
    <property type="entry name" value="UPF0176_N"/>
    <property type="match status" value="1"/>
</dbReference>
<dbReference type="Pfam" id="PF00581">
    <property type="entry name" value="Rhodanese"/>
    <property type="match status" value="1"/>
</dbReference>
<comment type="caution">
    <text evidence="3">The sequence shown here is derived from an EMBL/GenBank/DDBJ whole genome shotgun (WGS) entry which is preliminary data.</text>
</comment>
<reference evidence="3 4" key="1">
    <citation type="submission" date="2016-09" db="EMBL/GenBank/DDBJ databases">
        <title>Genome-resolved meta-omics ties microbial dynamics to process performance in biotechnology for thiocyanate degradation.</title>
        <authorList>
            <person name="Kantor R.S."/>
            <person name="Huddy R.J."/>
            <person name="Iyer R."/>
            <person name="Thomas B.C."/>
            <person name="Brown C.T."/>
            <person name="Anantharaman K."/>
            <person name="Tringe S."/>
            <person name="Hettich R.L."/>
            <person name="Harrison S.T."/>
            <person name="Banfield J.F."/>
        </authorList>
    </citation>
    <scope>NUCLEOTIDE SEQUENCE [LARGE SCALE GENOMIC DNA]</scope>
    <source>
        <strain evidence="3">59-99</strain>
    </source>
</reference>
<comment type="catalytic activity">
    <reaction evidence="1">
        <text>uridine(34) in tRNA + AH2 + O2 = 5-hydroxyuridine(34) in tRNA + A + H2O</text>
        <dbReference type="Rhea" id="RHEA:64224"/>
        <dbReference type="Rhea" id="RHEA-COMP:11727"/>
        <dbReference type="Rhea" id="RHEA-COMP:13381"/>
        <dbReference type="ChEBI" id="CHEBI:13193"/>
        <dbReference type="ChEBI" id="CHEBI:15377"/>
        <dbReference type="ChEBI" id="CHEBI:15379"/>
        <dbReference type="ChEBI" id="CHEBI:17499"/>
        <dbReference type="ChEBI" id="CHEBI:65315"/>
        <dbReference type="ChEBI" id="CHEBI:136877"/>
    </reaction>
</comment>
<dbReference type="EMBL" id="MKVH01000017">
    <property type="protein sequence ID" value="OJX58633.1"/>
    <property type="molecule type" value="Genomic_DNA"/>
</dbReference>
<dbReference type="InterPro" id="IPR040503">
    <property type="entry name" value="TRHO_N"/>
</dbReference>
<dbReference type="InterPro" id="IPR022111">
    <property type="entry name" value="Rhodanese_C"/>
</dbReference>
<keyword evidence="1" id="KW-0819">tRNA processing</keyword>
<gene>
    <name evidence="1" type="primary">trhO</name>
    <name evidence="3" type="ORF">BGO89_00020</name>
</gene>
<dbReference type="InterPro" id="IPR036873">
    <property type="entry name" value="Rhodanese-like_dom_sf"/>
</dbReference>
<dbReference type="CDD" id="cd01518">
    <property type="entry name" value="RHOD_YceA"/>
    <property type="match status" value="1"/>
</dbReference>
<sequence length="296" mass="34153">MATYQVLLYYKFVRIDDPEDFARTHETLCRDLGLRGRILIAPEGLNGTVSGSPDDCATYMSVMRSDARFADMAFKIDDVEDHVFRKLFVRARPELVTFRTDAPDPNVRTGRHLSPREFHEMMQRPDVVILDGRTGYEYDLGHFRGAIRPEVDSFREFPAWIREHMADDRKRPVLTYCTGGIRCEKLTAFMLDEGFDEVYQLDGGIVSYGKDEDIRGALWDGKCYVFDERISVDINHTDDRRIVGRCHHCGAPTEQYVNCANLDCHKQHLSCAVCEERFVRSCSEECMNAPRHEFLS</sequence>
<evidence type="ECO:0000313" key="3">
    <source>
        <dbReference type="EMBL" id="OJX58633.1"/>
    </source>
</evidence>
<dbReference type="PROSITE" id="PS50206">
    <property type="entry name" value="RHODANESE_3"/>
    <property type="match status" value="1"/>
</dbReference>
<dbReference type="HAMAP" id="MF_00469">
    <property type="entry name" value="TrhO"/>
    <property type="match status" value="1"/>
</dbReference>
<dbReference type="EC" id="1.14.-.-" evidence="1"/>
<dbReference type="SUPFAM" id="SSF52821">
    <property type="entry name" value="Rhodanese/Cell cycle control phosphatase"/>
    <property type="match status" value="1"/>
</dbReference>
<protein>
    <recommendedName>
        <fullName evidence="1">tRNA uridine(34) hydroxylase</fullName>
        <ecNumber evidence="1">1.14.-.-</ecNumber>
    </recommendedName>
    <alternativeName>
        <fullName evidence="1">tRNA hydroxylation protein O</fullName>
    </alternativeName>
</protein>
<dbReference type="GO" id="GO:0016705">
    <property type="term" value="F:oxidoreductase activity, acting on paired donors, with incorporation or reduction of molecular oxygen"/>
    <property type="evidence" value="ECO:0007669"/>
    <property type="project" value="UniProtKB-UniRule"/>
</dbReference>
<dbReference type="PANTHER" id="PTHR43268:SF3">
    <property type="entry name" value="RHODANESE-LIKE DOMAIN-CONTAINING PROTEIN 7-RELATED"/>
    <property type="match status" value="1"/>
</dbReference>
<dbReference type="AlphaFoldDB" id="A0A1M3L124"/>
<dbReference type="Gene3D" id="3.30.70.100">
    <property type="match status" value="1"/>
</dbReference>
<keyword evidence="1" id="KW-0560">Oxidoreductase</keyword>
<feature type="domain" description="Rhodanese" evidence="2">
    <location>
        <begin position="123"/>
        <end position="213"/>
    </location>
</feature>
<dbReference type="STRING" id="1895771.BGO89_00020"/>
<evidence type="ECO:0000313" key="4">
    <source>
        <dbReference type="Proteomes" id="UP000184233"/>
    </source>
</evidence>
<evidence type="ECO:0000256" key="1">
    <source>
        <dbReference type="HAMAP-Rule" id="MF_00469"/>
    </source>
</evidence>
<proteinExistence type="inferred from homology"/>
<dbReference type="Pfam" id="PF12368">
    <property type="entry name" value="Rhodanese_C"/>
    <property type="match status" value="1"/>
</dbReference>
<evidence type="ECO:0000259" key="2">
    <source>
        <dbReference type="PROSITE" id="PS50206"/>
    </source>
</evidence>
<dbReference type="NCBIfam" id="NF001134">
    <property type="entry name" value="PRK00142.1-2"/>
    <property type="match status" value="1"/>
</dbReference>
<dbReference type="PANTHER" id="PTHR43268">
    <property type="entry name" value="THIOSULFATE SULFURTRANSFERASE/RHODANESE-LIKE DOMAIN-CONTAINING PROTEIN 2"/>
    <property type="match status" value="1"/>
</dbReference>
<organism evidence="3 4">
    <name type="scientific">Candidatus Kapaibacterium thiocyanatum</name>
    <dbReference type="NCBI Taxonomy" id="1895771"/>
    <lineage>
        <taxon>Bacteria</taxon>
        <taxon>Pseudomonadati</taxon>
        <taxon>Candidatus Kapaibacteriota</taxon>
        <taxon>Candidatus Kapaibacteriia</taxon>
        <taxon>Candidatus Kapaibacteriales</taxon>
        <taxon>Candidatus Kapaibacteriaceae</taxon>
        <taxon>Candidatus Kapaibacterium</taxon>
    </lineage>
</organism>
<accession>A0A1M3L124</accession>
<dbReference type="SMART" id="SM00450">
    <property type="entry name" value="RHOD"/>
    <property type="match status" value="1"/>
</dbReference>
<comment type="similarity">
    <text evidence="1">Belongs to the TrhO family.</text>
</comment>
<comment type="function">
    <text evidence="1">Catalyzes oxygen-dependent 5-hydroxyuridine (ho5U) modification at position 34 in tRNAs.</text>
</comment>